<dbReference type="InParanoid" id="A0A2H3D653"/>
<name>A0A2H3D653_ARMGA</name>
<dbReference type="AlphaFoldDB" id="A0A2H3D653"/>
<keyword evidence="2" id="KW-1185">Reference proteome</keyword>
<evidence type="ECO:0000313" key="2">
    <source>
        <dbReference type="Proteomes" id="UP000217790"/>
    </source>
</evidence>
<accession>A0A2H3D653</accession>
<organism evidence="1 2">
    <name type="scientific">Armillaria gallica</name>
    <name type="common">Bulbous honey fungus</name>
    <name type="synonym">Armillaria bulbosa</name>
    <dbReference type="NCBI Taxonomy" id="47427"/>
    <lineage>
        <taxon>Eukaryota</taxon>
        <taxon>Fungi</taxon>
        <taxon>Dikarya</taxon>
        <taxon>Basidiomycota</taxon>
        <taxon>Agaricomycotina</taxon>
        <taxon>Agaricomycetes</taxon>
        <taxon>Agaricomycetidae</taxon>
        <taxon>Agaricales</taxon>
        <taxon>Marasmiineae</taxon>
        <taxon>Physalacriaceae</taxon>
        <taxon>Armillaria</taxon>
    </lineage>
</organism>
<gene>
    <name evidence="1" type="ORF">ARMGADRAFT_1088319</name>
</gene>
<reference evidence="2" key="1">
    <citation type="journal article" date="2017" name="Nat. Ecol. Evol.">
        <title>Genome expansion and lineage-specific genetic innovations in the forest pathogenic fungi Armillaria.</title>
        <authorList>
            <person name="Sipos G."/>
            <person name="Prasanna A.N."/>
            <person name="Walter M.C."/>
            <person name="O'Connor E."/>
            <person name="Balint B."/>
            <person name="Krizsan K."/>
            <person name="Kiss B."/>
            <person name="Hess J."/>
            <person name="Varga T."/>
            <person name="Slot J."/>
            <person name="Riley R."/>
            <person name="Boka B."/>
            <person name="Rigling D."/>
            <person name="Barry K."/>
            <person name="Lee J."/>
            <person name="Mihaltcheva S."/>
            <person name="LaButti K."/>
            <person name="Lipzen A."/>
            <person name="Waldron R."/>
            <person name="Moloney N.M."/>
            <person name="Sperisen C."/>
            <person name="Kredics L."/>
            <person name="Vagvoelgyi C."/>
            <person name="Patrignani A."/>
            <person name="Fitzpatrick D."/>
            <person name="Nagy I."/>
            <person name="Doyle S."/>
            <person name="Anderson J.B."/>
            <person name="Grigoriev I.V."/>
            <person name="Gueldener U."/>
            <person name="Muensterkoetter M."/>
            <person name="Nagy L.G."/>
        </authorList>
    </citation>
    <scope>NUCLEOTIDE SEQUENCE [LARGE SCALE GENOMIC DNA]</scope>
    <source>
        <strain evidence="2">Ar21-2</strain>
    </source>
</reference>
<sequence length="305" mass="34727">MSPNMPAHSLQDEQSLVVSADATSQQLSTCKDTRLLEADHCYSFPTLPQELVDEVVYQAIFLSVDKATTAKACMLITLKFTTVPLQVLFGSITISARRNPRVWLECFHACAHLCIYVRDLSIECFEEGWIPSMRKLLTLLNTSTFPLHKLDIYLSDIWLLVLVGDIWKSFRNVSTVRCSYDDVTIISWFHLIRNSVDYVHFEHNDVHRGPLPFPLAPVIQAFVLPNFKTFVCLPGNEDGNVENEKADNTLTNWLPLHITGAFCSLRVLVMRIQPLQCSIFKDIISHASLTIKSICITWVNWKNVE</sequence>
<protein>
    <submittedName>
        <fullName evidence="1">Uncharacterized protein</fullName>
    </submittedName>
</protein>
<dbReference type="Proteomes" id="UP000217790">
    <property type="component" value="Unassembled WGS sequence"/>
</dbReference>
<evidence type="ECO:0000313" key="1">
    <source>
        <dbReference type="EMBL" id="PBK84547.1"/>
    </source>
</evidence>
<proteinExistence type="predicted"/>
<dbReference type="EMBL" id="KZ293697">
    <property type="protein sequence ID" value="PBK84547.1"/>
    <property type="molecule type" value="Genomic_DNA"/>
</dbReference>